<evidence type="ECO:0000256" key="1">
    <source>
        <dbReference type="SAM" id="Phobius"/>
    </source>
</evidence>
<sequence length="163" mass="18303">MKEHDRGARWGVVIVAIIVLAVVGLFAFALWWSDRPGDIAHARYTYSASDRFTRRQLDAAGKTIANAFTSFSGCTLDKVAYDETRTDRILDLEDKTKRESPSYSSSIYEAYKRYGRDRILMADVDFTCDGSEPSLGHGSQTMTWYLLLGDDGTTWTEIDHGNG</sequence>
<dbReference type="Proteomes" id="UP000235034">
    <property type="component" value="Unassembled WGS sequence"/>
</dbReference>
<protein>
    <submittedName>
        <fullName evidence="2">Uncharacterized protein</fullName>
    </submittedName>
</protein>
<organism evidence="2 3">
    <name type="scientific">Bifidobacterium parmae</name>
    <dbReference type="NCBI Taxonomy" id="361854"/>
    <lineage>
        <taxon>Bacteria</taxon>
        <taxon>Bacillati</taxon>
        <taxon>Actinomycetota</taxon>
        <taxon>Actinomycetes</taxon>
        <taxon>Bifidobacteriales</taxon>
        <taxon>Bifidobacteriaceae</taxon>
        <taxon>Bifidobacterium</taxon>
    </lineage>
</organism>
<name>A0A2N5IWS8_9BIFI</name>
<feature type="transmembrane region" description="Helical" evidence="1">
    <location>
        <begin position="12"/>
        <end position="32"/>
    </location>
</feature>
<proteinExistence type="predicted"/>
<comment type="caution">
    <text evidence="2">The sequence shown here is derived from an EMBL/GenBank/DDBJ whole genome shotgun (WGS) entry which is preliminary data.</text>
</comment>
<dbReference type="OrthoDB" id="3233310at2"/>
<keyword evidence="1" id="KW-0472">Membrane</keyword>
<gene>
    <name evidence="2" type="ORF">Uis4E_1983</name>
</gene>
<evidence type="ECO:0000313" key="3">
    <source>
        <dbReference type="Proteomes" id="UP000235034"/>
    </source>
</evidence>
<dbReference type="EMBL" id="NMWT01000028">
    <property type="protein sequence ID" value="PLS26408.1"/>
    <property type="molecule type" value="Genomic_DNA"/>
</dbReference>
<dbReference type="RefSeq" id="WP_101623036.1">
    <property type="nucleotide sequence ID" value="NZ_NMWT01000028.1"/>
</dbReference>
<reference evidence="2 3" key="1">
    <citation type="submission" date="2017-07" db="EMBL/GenBank/DDBJ databases">
        <title>Bifidobacterium novel species.</title>
        <authorList>
            <person name="Lugli G.A."/>
            <person name="Milani C."/>
            <person name="Duranti S."/>
            <person name="Mangifesta M."/>
        </authorList>
    </citation>
    <scope>NUCLEOTIDE SEQUENCE [LARGE SCALE GENOMIC DNA]</scope>
    <source>
        <strain evidence="2 3">77</strain>
    </source>
</reference>
<keyword evidence="1" id="KW-1133">Transmembrane helix</keyword>
<accession>A0A2N5IWS8</accession>
<keyword evidence="1" id="KW-0812">Transmembrane</keyword>
<evidence type="ECO:0000313" key="2">
    <source>
        <dbReference type="EMBL" id="PLS26408.1"/>
    </source>
</evidence>
<keyword evidence="3" id="KW-1185">Reference proteome</keyword>
<dbReference type="AlphaFoldDB" id="A0A2N5IWS8"/>